<evidence type="ECO:0000256" key="1">
    <source>
        <dbReference type="SAM" id="MobiDB-lite"/>
    </source>
</evidence>
<accession>A0A074ZEI4</accession>
<dbReference type="CTD" id="20322346"/>
<dbReference type="EMBL" id="KL596823">
    <property type="protein sequence ID" value="KER24077.1"/>
    <property type="molecule type" value="Genomic_DNA"/>
</dbReference>
<evidence type="ECO:0000313" key="3">
    <source>
        <dbReference type="Proteomes" id="UP000054324"/>
    </source>
</evidence>
<dbReference type="RefSeq" id="XP_009172156.1">
    <property type="nucleotide sequence ID" value="XM_009173892.1"/>
</dbReference>
<dbReference type="KEGG" id="ovi:T265_08167"/>
<keyword evidence="3" id="KW-1185">Reference proteome</keyword>
<evidence type="ECO:0000313" key="2">
    <source>
        <dbReference type="EMBL" id="KER24077.1"/>
    </source>
</evidence>
<organism evidence="2 3">
    <name type="scientific">Opisthorchis viverrini</name>
    <name type="common">Southeast Asian liver fluke</name>
    <dbReference type="NCBI Taxonomy" id="6198"/>
    <lineage>
        <taxon>Eukaryota</taxon>
        <taxon>Metazoa</taxon>
        <taxon>Spiralia</taxon>
        <taxon>Lophotrochozoa</taxon>
        <taxon>Platyhelminthes</taxon>
        <taxon>Trematoda</taxon>
        <taxon>Digenea</taxon>
        <taxon>Opisthorchiida</taxon>
        <taxon>Opisthorchiata</taxon>
        <taxon>Opisthorchiidae</taxon>
        <taxon>Opisthorchis</taxon>
    </lineage>
</organism>
<name>A0A074ZEI4_OPIVI</name>
<sequence>MPCGGTTESGGRLVCGEDGGGGLTTVKKNKINTPAQTVGSNRSTVTPFRCLTAMPPEGSARTRILPGSPSLDMGSRVAEVGFESRTFRSVNSRYNYRAIRKWSNSFPN</sequence>
<dbReference type="GeneID" id="20322346"/>
<protein>
    <submittedName>
        <fullName evidence="2">Uncharacterized protein</fullName>
    </submittedName>
</protein>
<reference evidence="2 3" key="1">
    <citation type="submission" date="2013-11" db="EMBL/GenBank/DDBJ databases">
        <title>Opisthorchis viverrini - life in the bile duct.</title>
        <authorList>
            <person name="Young N.D."/>
            <person name="Nagarajan N."/>
            <person name="Lin S.J."/>
            <person name="Korhonen P.K."/>
            <person name="Jex A.R."/>
            <person name="Hall R.S."/>
            <person name="Safavi-Hemami H."/>
            <person name="Kaewkong W."/>
            <person name="Bertrand D."/>
            <person name="Gao S."/>
            <person name="Seet Q."/>
            <person name="Wongkham S."/>
            <person name="Teh B.T."/>
            <person name="Wongkham C."/>
            <person name="Intapan P.M."/>
            <person name="Maleewong W."/>
            <person name="Yang X."/>
            <person name="Hu M."/>
            <person name="Wang Z."/>
            <person name="Hofmann A."/>
            <person name="Sternberg P.W."/>
            <person name="Tan P."/>
            <person name="Wang J."/>
            <person name="Gasser R.B."/>
        </authorList>
    </citation>
    <scope>NUCLEOTIDE SEQUENCE [LARGE SCALE GENOMIC DNA]</scope>
</reference>
<dbReference type="OrthoDB" id="16290at2759"/>
<feature type="region of interest" description="Disordered" evidence="1">
    <location>
        <begin position="1"/>
        <end position="28"/>
    </location>
</feature>
<gene>
    <name evidence="2" type="ORF">T265_08167</name>
</gene>
<proteinExistence type="predicted"/>
<dbReference type="AlphaFoldDB" id="A0A074ZEI4"/>
<dbReference type="Proteomes" id="UP000054324">
    <property type="component" value="Unassembled WGS sequence"/>
</dbReference>